<dbReference type="eggNOG" id="COG5331">
    <property type="taxonomic scope" value="Bacteria"/>
</dbReference>
<evidence type="ECO:0000256" key="5">
    <source>
        <dbReference type="SAM" id="Phobius"/>
    </source>
</evidence>
<evidence type="ECO:0000256" key="3">
    <source>
        <dbReference type="ARBA" id="ARBA00022989"/>
    </source>
</evidence>
<sequence length="147" mass="17215">MLPQIDKNIELLWPLFPVSLLIILVASLWLLTLLLRIKLVAEGSVKYSDVMFVNLDAMPKRVALLSRSHDNQYQQPLLFILLMLFIMHFQLQGVAWYFSSALFVTARYWHAFEHIRGNHLLRRTCAFIIASFTLWGMWCALFVTLLF</sequence>
<evidence type="ECO:0000313" key="6">
    <source>
        <dbReference type="EMBL" id="ACA88532.1"/>
    </source>
</evidence>
<keyword evidence="3 5" id="KW-1133">Transmembrane helix</keyword>
<feature type="transmembrane region" description="Helical" evidence="5">
    <location>
        <begin position="125"/>
        <end position="146"/>
    </location>
</feature>
<reference evidence="6 7" key="1">
    <citation type="submission" date="2008-02" db="EMBL/GenBank/DDBJ databases">
        <title>Complete sequence of Shewanella woodyi ATCC 51908.</title>
        <authorList>
            <consortium name="US DOE Joint Genome Institute"/>
            <person name="Copeland A."/>
            <person name="Lucas S."/>
            <person name="Lapidus A."/>
            <person name="Glavina del Rio T."/>
            <person name="Dalin E."/>
            <person name="Tice H."/>
            <person name="Bruce D."/>
            <person name="Goodwin L."/>
            <person name="Pitluck S."/>
            <person name="Sims D."/>
            <person name="Brettin T."/>
            <person name="Detter J.C."/>
            <person name="Han C."/>
            <person name="Kuske C.R."/>
            <person name="Schmutz J."/>
            <person name="Larimer F."/>
            <person name="Land M."/>
            <person name="Hauser L."/>
            <person name="Kyrpides N."/>
            <person name="Lykidis A."/>
            <person name="Zhao J.-S."/>
            <person name="Richardson P."/>
        </authorList>
    </citation>
    <scope>NUCLEOTIDE SEQUENCE [LARGE SCALE GENOMIC DNA]</scope>
    <source>
        <strain evidence="7">ATCC 51908 / MS32</strain>
    </source>
</reference>
<proteinExistence type="predicted"/>
<dbReference type="SUPFAM" id="SSF161084">
    <property type="entry name" value="MAPEG domain-like"/>
    <property type="match status" value="1"/>
</dbReference>
<evidence type="ECO:0000256" key="1">
    <source>
        <dbReference type="ARBA" id="ARBA00004370"/>
    </source>
</evidence>
<evidence type="ECO:0000256" key="4">
    <source>
        <dbReference type="ARBA" id="ARBA00023136"/>
    </source>
</evidence>
<accession>B1KIN6</accession>
<feature type="transmembrane region" description="Helical" evidence="5">
    <location>
        <begin position="77"/>
        <end position="104"/>
    </location>
</feature>
<dbReference type="InterPro" id="IPR023352">
    <property type="entry name" value="MAPEG-like_dom_sf"/>
</dbReference>
<comment type="subcellular location">
    <subcellularLocation>
        <location evidence="1">Membrane</location>
    </subcellularLocation>
</comment>
<dbReference type="KEGG" id="swd:Swoo_4276"/>
<dbReference type="HOGENOM" id="CLU_129387_1_0_6"/>
<feature type="transmembrane region" description="Helical" evidence="5">
    <location>
        <begin position="12"/>
        <end position="35"/>
    </location>
</feature>
<dbReference type="Pfam" id="PF01124">
    <property type="entry name" value="MAPEG"/>
    <property type="match status" value="1"/>
</dbReference>
<dbReference type="InterPro" id="IPR001129">
    <property type="entry name" value="Membr-assoc_MAPEG"/>
</dbReference>
<dbReference type="Proteomes" id="UP000002168">
    <property type="component" value="Chromosome"/>
</dbReference>
<gene>
    <name evidence="6" type="ordered locus">Swoo_4276</name>
</gene>
<dbReference type="EMBL" id="CP000961">
    <property type="protein sequence ID" value="ACA88532.1"/>
    <property type="molecule type" value="Genomic_DNA"/>
</dbReference>
<name>B1KIN6_SHEWM</name>
<evidence type="ECO:0000313" key="7">
    <source>
        <dbReference type="Proteomes" id="UP000002168"/>
    </source>
</evidence>
<organism evidence="6 7">
    <name type="scientific">Shewanella woodyi (strain ATCC 51908 / MS32)</name>
    <dbReference type="NCBI Taxonomy" id="392500"/>
    <lineage>
        <taxon>Bacteria</taxon>
        <taxon>Pseudomonadati</taxon>
        <taxon>Pseudomonadota</taxon>
        <taxon>Gammaproteobacteria</taxon>
        <taxon>Alteromonadales</taxon>
        <taxon>Shewanellaceae</taxon>
        <taxon>Shewanella</taxon>
    </lineage>
</organism>
<keyword evidence="4 5" id="KW-0472">Membrane</keyword>
<dbReference type="Gene3D" id="1.20.120.550">
    <property type="entry name" value="Membrane associated eicosanoid/glutathione metabolism-like domain"/>
    <property type="match status" value="1"/>
</dbReference>
<protein>
    <recommendedName>
        <fullName evidence="8">MAPEG family protein</fullName>
    </recommendedName>
</protein>
<evidence type="ECO:0008006" key="8">
    <source>
        <dbReference type="Google" id="ProtNLM"/>
    </source>
</evidence>
<keyword evidence="2 5" id="KW-0812">Transmembrane</keyword>
<dbReference type="AlphaFoldDB" id="B1KIN6"/>
<keyword evidence="7" id="KW-1185">Reference proteome</keyword>
<evidence type="ECO:0000256" key="2">
    <source>
        <dbReference type="ARBA" id="ARBA00022692"/>
    </source>
</evidence>
<dbReference type="GO" id="GO:0016020">
    <property type="term" value="C:membrane"/>
    <property type="evidence" value="ECO:0007669"/>
    <property type="project" value="UniProtKB-SubCell"/>
</dbReference>
<dbReference type="RefSeq" id="WP_012326859.1">
    <property type="nucleotide sequence ID" value="NC_010506.1"/>
</dbReference>